<dbReference type="KEGG" id="pchm:VFPPC_06930"/>
<reference evidence="2 3" key="1">
    <citation type="journal article" date="2016" name="PLoS Pathog.">
        <title>Biosynthesis of antibiotic leucinostatins in bio-control fungus Purpureocillium lilacinum and their inhibition on phytophthora revealed by genome mining.</title>
        <authorList>
            <person name="Wang G."/>
            <person name="Liu Z."/>
            <person name="Lin R."/>
            <person name="Li E."/>
            <person name="Mao Z."/>
            <person name="Ling J."/>
            <person name="Yang Y."/>
            <person name="Yin W.B."/>
            <person name="Xie B."/>
        </authorList>
    </citation>
    <scope>NUCLEOTIDE SEQUENCE [LARGE SCALE GENOMIC DNA]</scope>
    <source>
        <strain evidence="2">170</strain>
    </source>
</reference>
<dbReference type="Gene3D" id="3.90.25.10">
    <property type="entry name" value="UDP-galactose 4-epimerase, domain 1"/>
    <property type="match status" value="1"/>
</dbReference>
<accession>A0A179FA87</accession>
<dbReference type="OrthoDB" id="5130013at2759"/>
<dbReference type="EMBL" id="LSBJ02000007">
    <property type="protein sequence ID" value="OAQ62445.1"/>
    <property type="molecule type" value="Genomic_DNA"/>
</dbReference>
<organism evidence="2 3">
    <name type="scientific">Pochonia chlamydosporia 170</name>
    <dbReference type="NCBI Taxonomy" id="1380566"/>
    <lineage>
        <taxon>Eukaryota</taxon>
        <taxon>Fungi</taxon>
        <taxon>Dikarya</taxon>
        <taxon>Ascomycota</taxon>
        <taxon>Pezizomycotina</taxon>
        <taxon>Sordariomycetes</taxon>
        <taxon>Hypocreomycetidae</taxon>
        <taxon>Hypocreales</taxon>
        <taxon>Clavicipitaceae</taxon>
        <taxon>Pochonia</taxon>
    </lineage>
</organism>
<dbReference type="STRING" id="1380566.A0A179FA87"/>
<dbReference type="GeneID" id="28849872"/>
<evidence type="ECO:0000259" key="1">
    <source>
        <dbReference type="Pfam" id="PF05368"/>
    </source>
</evidence>
<protein>
    <submittedName>
        <fullName evidence="2">NmrA-like family domain-containing protein</fullName>
    </submittedName>
</protein>
<dbReference type="Pfam" id="PF05368">
    <property type="entry name" value="NmrA"/>
    <property type="match status" value="1"/>
</dbReference>
<dbReference type="Gene3D" id="3.40.50.720">
    <property type="entry name" value="NAD(P)-binding Rossmann-like Domain"/>
    <property type="match status" value="1"/>
</dbReference>
<dbReference type="InterPro" id="IPR008030">
    <property type="entry name" value="NmrA-like"/>
</dbReference>
<feature type="domain" description="NmrA-like" evidence="1">
    <location>
        <begin position="12"/>
        <end position="165"/>
    </location>
</feature>
<evidence type="ECO:0000313" key="2">
    <source>
        <dbReference type="EMBL" id="OAQ62445.1"/>
    </source>
</evidence>
<keyword evidence="3" id="KW-1185">Reference proteome</keyword>
<sequence>MFNDMDKDEAAARETRQGKNMAEAAMTTMNSLQHYIWPTLADTECISQGHCSVPHYQSKVAVNRYIEFKPELLSKVSFLWCSYYAASFTRGCLTPIFVPESGRYLQLQSVPDDTLMAFVGNACTNLGAFIMTILEQPLKAGDGKTVFAYIGTGTLGDLLQTWAKAYSVEAHVGKAYWFETNALLLLTQNMTSSTLHTLCNDQEEKKKDGLSYMPHPTSWEMEWVFDTIIALGSMHRATLLLSQKGGNDRHRGLDTKVIAIQTYIRALEGLSTCMADTKDPTPLAVGVLVLMAYIECFSGNLPAAIRHTQVIQCYSQAMQVDDQQPVGRFISPIESSIRDLELICRIMRPFPSPLEPSCRSNAEKLTVNLPSSFFEVAENSSSMLQQLLEFTSADLDLKHLVWCAYAAHYHTASKEKVLAFLQALDDWRSNNLAALQTLKLEDPPSDQIDFSYQALCKRPFPPPCHEDVNPEGCLALTLYTFYKARLLWALCLFEDQNSSIELDTYFHVYQFLRYARTALKIMHQSATSESLLPCENLRVGLSPLLYLAGRCCPTPSWLRWIIQELELVGREGLFHNQPFAKTLEILLLLEELKIQSSNSSETERFVPASSRTIALLIPDIDCRSFNAYYSHPLKSSHEDAKEFKLVRVARWSDATRQSGPVVEDYEIYEQLFCKDWLFEQPVVRKWLDWNCHTEFDLNRVIQDHITGNRLLLEAGLEQ</sequence>
<dbReference type="RefSeq" id="XP_018140149.1">
    <property type="nucleotide sequence ID" value="XM_018285878.1"/>
</dbReference>
<comment type="caution">
    <text evidence="2">The sequence shown here is derived from an EMBL/GenBank/DDBJ whole genome shotgun (WGS) entry which is preliminary data.</text>
</comment>
<name>A0A179FA87_METCM</name>
<evidence type="ECO:0000313" key="3">
    <source>
        <dbReference type="Proteomes" id="UP000078397"/>
    </source>
</evidence>
<proteinExistence type="predicted"/>
<dbReference type="AlphaFoldDB" id="A0A179FA87"/>
<dbReference type="Proteomes" id="UP000078397">
    <property type="component" value="Unassembled WGS sequence"/>
</dbReference>
<gene>
    <name evidence="2" type="ORF">VFPPC_06930</name>
</gene>